<comment type="caution">
    <text evidence="2">The sequence shown here is derived from an EMBL/GenBank/DDBJ whole genome shotgun (WGS) entry which is preliminary data.</text>
</comment>
<evidence type="ECO:0000313" key="2">
    <source>
        <dbReference type="EMBL" id="KAK4008213.1"/>
    </source>
</evidence>
<gene>
    <name evidence="2" type="ORF">OUZ56_013364</name>
</gene>
<accession>A0ABQ9Z5N3</accession>
<dbReference type="EMBL" id="JAOYFB010000002">
    <property type="protein sequence ID" value="KAK4008213.1"/>
    <property type="molecule type" value="Genomic_DNA"/>
</dbReference>
<evidence type="ECO:0000256" key="1">
    <source>
        <dbReference type="SAM" id="MobiDB-lite"/>
    </source>
</evidence>
<feature type="region of interest" description="Disordered" evidence="1">
    <location>
        <begin position="68"/>
        <end position="108"/>
    </location>
</feature>
<feature type="region of interest" description="Disordered" evidence="1">
    <location>
        <begin position="1"/>
        <end position="43"/>
    </location>
</feature>
<reference evidence="2 3" key="1">
    <citation type="journal article" date="2023" name="Nucleic Acids Res.">
        <title>The hologenome of Daphnia magna reveals possible DNA methylation and microbiome-mediated evolution of the host genome.</title>
        <authorList>
            <person name="Chaturvedi A."/>
            <person name="Li X."/>
            <person name="Dhandapani V."/>
            <person name="Marshall H."/>
            <person name="Kissane S."/>
            <person name="Cuenca-Cambronero M."/>
            <person name="Asole G."/>
            <person name="Calvet F."/>
            <person name="Ruiz-Romero M."/>
            <person name="Marangio P."/>
            <person name="Guigo R."/>
            <person name="Rago D."/>
            <person name="Mirbahai L."/>
            <person name="Eastwood N."/>
            <person name="Colbourne J.K."/>
            <person name="Zhou J."/>
            <person name="Mallon E."/>
            <person name="Orsini L."/>
        </authorList>
    </citation>
    <scope>NUCLEOTIDE SEQUENCE [LARGE SCALE GENOMIC DNA]</scope>
    <source>
        <strain evidence="2">LRV0_1</strain>
    </source>
</reference>
<sequence length="126" mass="13612">MGVESPVQEKKPRTSAVAKTRVSRSTSSSNESMPPSTPIPQPLVPQSTIAVELNEEGNHVFTIHPVTRAPRVTPKPRSPAKTVKATASAVRPSRTSKPFKAATANPDEPKRSILLTHTTVSLSQYY</sequence>
<dbReference type="Proteomes" id="UP001234178">
    <property type="component" value="Unassembled WGS sequence"/>
</dbReference>
<name>A0ABQ9Z5N3_9CRUS</name>
<protein>
    <submittedName>
        <fullName evidence="2">Uncharacterized protein</fullName>
    </submittedName>
</protein>
<organism evidence="2 3">
    <name type="scientific">Daphnia magna</name>
    <dbReference type="NCBI Taxonomy" id="35525"/>
    <lineage>
        <taxon>Eukaryota</taxon>
        <taxon>Metazoa</taxon>
        <taxon>Ecdysozoa</taxon>
        <taxon>Arthropoda</taxon>
        <taxon>Crustacea</taxon>
        <taxon>Branchiopoda</taxon>
        <taxon>Diplostraca</taxon>
        <taxon>Cladocera</taxon>
        <taxon>Anomopoda</taxon>
        <taxon>Daphniidae</taxon>
        <taxon>Daphnia</taxon>
    </lineage>
</organism>
<evidence type="ECO:0000313" key="3">
    <source>
        <dbReference type="Proteomes" id="UP001234178"/>
    </source>
</evidence>
<keyword evidence="3" id="KW-1185">Reference proteome</keyword>
<proteinExistence type="predicted"/>
<feature type="compositionally biased region" description="Low complexity" evidence="1">
    <location>
        <begin position="23"/>
        <end position="34"/>
    </location>
</feature>